<evidence type="ECO:0000256" key="2">
    <source>
        <dbReference type="ARBA" id="ARBA00010817"/>
    </source>
</evidence>
<dbReference type="AlphaFoldDB" id="A0A1G1XJE2"/>
<name>A0A1G1XJE2_9BACT</name>
<dbReference type="PANTHER" id="PTHR43003">
    <property type="entry name" value="DNA-3-METHYLADENINE GLYCOSYLASE"/>
    <property type="match status" value="1"/>
</dbReference>
<dbReference type="FunFam" id="1.10.340.30:FF:000004">
    <property type="entry name" value="DNA-3-methyladenine glycosylase II"/>
    <property type="match status" value="1"/>
</dbReference>
<dbReference type="PANTHER" id="PTHR43003:SF5">
    <property type="entry name" value="DNA-3-METHYLADENINE GLYCOSYLASE"/>
    <property type="match status" value="1"/>
</dbReference>
<dbReference type="STRING" id="1797529.A2570_03170"/>
<sequence>MKNLILNHFKRKDKILYSWALKFKGSIGEIKKDKPVNYFLHLCSEIVGQQLSGKVADVIFTRFKKLFSGKITPKKVFLMSHKKLRAVGLSNAKVRYVKYLAKAVLDKSLPLSRLDSMSDGGIRESLLAVKGIGHWTCEMFLMFTLARADIFSFGDLGLKKGMMKVYKMKKEPTKEKMEKIVLKWSPYKSYAARVLWKSLDS</sequence>
<feature type="domain" description="HhH-GPD" evidence="6">
    <location>
        <begin position="47"/>
        <end position="199"/>
    </location>
</feature>
<keyword evidence="4" id="KW-0227">DNA damage</keyword>
<dbReference type="InterPro" id="IPR003265">
    <property type="entry name" value="HhH-GPD_domain"/>
</dbReference>
<gene>
    <name evidence="7" type="ORF">A2570_03170</name>
</gene>
<reference evidence="7 8" key="1">
    <citation type="journal article" date="2016" name="Nat. Commun.">
        <title>Thousands of microbial genomes shed light on interconnected biogeochemical processes in an aquifer system.</title>
        <authorList>
            <person name="Anantharaman K."/>
            <person name="Brown C.T."/>
            <person name="Hug L.A."/>
            <person name="Sharon I."/>
            <person name="Castelle C.J."/>
            <person name="Probst A.J."/>
            <person name="Thomas B.C."/>
            <person name="Singh A."/>
            <person name="Wilkins M.J."/>
            <person name="Karaoz U."/>
            <person name="Brodie E.L."/>
            <person name="Williams K.H."/>
            <person name="Hubbard S.S."/>
            <person name="Banfield J.F."/>
        </authorList>
    </citation>
    <scope>NUCLEOTIDE SEQUENCE [LARGE SCALE GENOMIC DNA]</scope>
</reference>
<evidence type="ECO:0000256" key="5">
    <source>
        <dbReference type="ARBA" id="ARBA00023204"/>
    </source>
</evidence>
<protein>
    <recommendedName>
        <fullName evidence="3">DNA-3-methyladenine glycosylase II</fullName>
        <ecNumber evidence="3">3.2.2.21</ecNumber>
    </recommendedName>
</protein>
<dbReference type="Gene3D" id="1.10.1670.40">
    <property type="match status" value="1"/>
</dbReference>
<dbReference type="EC" id="3.2.2.21" evidence="3"/>
<dbReference type="EMBL" id="MHHY01000009">
    <property type="protein sequence ID" value="OGY40255.1"/>
    <property type="molecule type" value="Genomic_DNA"/>
</dbReference>
<evidence type="ECO:0000256" key="1">
    <source>
        <dbReference type="ARBA" id="ARBA00000086"/>
    </source>
</evidence>
<dbReference type="Proteomes" id="UP000178570">
    <property type="component" value="Unassembled WGS sequence"/>
</dbReference>
<evidence type="ECO:0000313" key="7">
    <source>
        <dbReference type="EMBL" id="OGY40255.1"/>
    </source>
</evidence>
<dbReference type="Gene3D" id="1.10.340.30">
    <property type="entry name" value="Hypothetical protein, domain 2"/>
    <property type="match status" value="1"/>
</dbReference>
<proteinExistence type="inferred from homology"/>
<organism evidence="7 8">
    <name type="scientific">Candidatus Brennerbacteria bacterium RIFOXYD1_FULL_41_16</name>
    <dbReference type="NCBI Taxonomy" id="1797529"/>
    <lineage>
        <taxon>Bacteria</taxon>
        <taxon>Candidatus Brenneribacteriota</taxon>
    </lineage>
</organism>
<comment type="caution">
    <text evidence="7">The sequence shown here is derived from an EMBL/GenBank/DDBJ whole genome shotgun (WGS) entry which is preliminary data.</text>
</comment>
<keyword evidence="5" id="KW-0234">DNA repair</keyword>
<dbReference type="GO" id="GO:0043916">
    <property type="term" value="F:DNA-7-methylguanine glycosylase activity"/>
    <property type="evidence" value="ECO:0007669"/>
    <property type="project" value="TreeGrafter"/>
</dbReference>
<evidence type="ECO:0000313" key="8">
    <source>
        <dbReference type="Proteomes" id="UP000178570"/>
    </source>
</evidence>
<comment type="similarity">
    <text evidence="2">Belongs to the alkylbase DNA glycosidase AlkA family.</text>
</comment>
<evidence type="ECO:0000256" key="4">
    <source>
        <dbReference type="ARBA" id="ARBA00022763"/>
    </source>
</evidence>
<dbReference type="CDD" id="cd00056">
    <property type="entry name" value="ENDO3c"/>
    <property type="match status" value="1"/>
</dbReference>
<dbReference type="GO" id="GO:0008725">
    <property type="term" value="F:DNA-3-methyladenine glycosylase activity"/>
    <property type="evidence" value="ECO:0007669"/>
    <property type="project" value="TreeGrafter"/>
</dbReference>
<dbReference type="InterPro" id="IPR011257">
    <property type="entry name" value="DNA_glycosylase"/>
</dbReference>
<comment type="catalytic activity">
    <reaction evidence="1">
        <text>Hydrolysis of alkylated DNA, releasing 3-methyladenine, 3-methylguanine, 7-methylguanine and 7-methyladenine.</text>
        <dbReference type="EC" id="3.2.2.21"/>
    </reaction>
</comment>
<dbReference type="SUPFAM" id="SSF48150">
    <property type="entry name" value="DNA-glycosylase"/>
    <property type="match status" value="1"/>
</dbReference>
<evidence type="ECO:0000259" key="6">
    <source>
        <dbReference type="SMART" id="SM00478"/>
    </source>
</evidence>
<dbReference type="Pfam" id="PF00730">
    <property type="entry name" value="HhH-GPD"/>
    <property type="match status" value="1"/>
</dbReference>
<dbReference type="GO" id="GO:0005737">
    <property type="term" value="C:cytoplasm"/>
    <property type="evidence" value="ECO:0007669"/>
    <property type="project" value="TreeGrafter"/>
</dbReference>
<dbReference type="GO" id="GO:0006285">
    <property type="term" value="P:base-excision repair, AP site formation"/>
    <property type="evidence" value="ECO:0007669"/>
    <property type="project" value="TreeGrafter"/>
</dbReference>
<dbReference type="GO" id="GO:0032131">
    <property type="term" value="F:alkylated DNA binding"/>
    <property type="evidence" value="ECO:0007669"/>
    <property type="project" value="TreeGrafter"/>
</dbReference>
<dbReference type="GO" id="GO:0006307">
    <property type="term" value="P:DNA alkylation repair"/>
    <property type="evidence" value="ECO:0007669"/>
    <property type="project" value="TreeGrafter"/>
</dbReference>
<accession>A0A1G1XJE2</accession>
<evidence type="ECO:0000256" key="3">
    <source>
        <dbReference type="ARBA" id="ARBA00012000"/>
    </source>
</evidence>
<dbReference type="SMART" id="SM00478">
    <property type="entry name" value="ENDO3c"/>
    <property type="match status" value="1"/>
</dbReference>
<dbReference type="GO" id="GO:0032993">
    <property type="term" value="C:protein-DNA complex"/>
    <property type="evidence" value="ECO:0007669"/>
    <property type="project" value="TreeGrafter"/>
</dbReference>
<dbReference type="InterPro" id="IPR051912">
    <property type="entry name" value="Alkylbase_DNA_Glycosylase/TA"/>
</dbReference>